<comment type="caution">
    <text evidence="6">The sequence shown here is derived from an EMBL/GenBank/DDBJ whole genome shotgun (WGS) entry which is preliminary data.</text>
</comment>
<dbReference type="PROSITE" id="PS00012">
    <property type="entry name" value="PHOSPHOPANTETHEINE"/>
    <property type="match status" value="1"/>
</dbReference>
<dbReference type="PANTHER" id="PTHR45527">
    <property type="entry name" value="NONRIBOSOMAL PEPTIDE SYNTHETASE"/>
    <property type="match status" value="1"/>
</dbReference>
<dbReference type="GO" id="GO:0044550">
    <property type="term" value="P:secondary metabolite biosynthetic process"/>
    <property type="evidence" value="ECO:0007669"/>
    <property type="project" value="TreeGrafter"/>
</dbReference>
<dbReference type="SUPFAM" id="SSF47336">
    <property type="entry name" value="ACP-like"/>
    <property type="match status" value="1"/>
</dbReference>
<dbReference type="Proteomes" id="UP000468735">
    <property type="component" value="Unassembled WGS sequence"/>
</dbReference>
<evidence type="ECO:0000256" key="1">
    <source>
        <dbReference type="ARBA" id="ARBA00001957"/>
    </source>
</evidence>
<evidence type="ECO:0000313" key="7">
    <source>
        <dbReference type="Proteomes" id="UP000468735"/>
    </source>
</evidence>
<evidence type="ECO:0000256" key="2">
    <source>
        <dbReference type="ARBA" id="ARBA00022450"/>
    </source>
</evidence>
<comment type="cofactor">
    <cofactor evidence="1">
        <name>pantetheine 4'-phosphate</name>
        <dbReference type="ChEBI" id="CHEBI:47942"/>
    </cofactor>
</comment>
<evidence type="ECO:0000313" key="6">
    <source>
        <dbReference type="EMBL" id="KAB2343705.1"/>
    </source>
</evidence>
<evidence type="ECO:0000256" key="3">
    <source>
        <dbReference type="ARBA" id="ARBA00022553"/>
    </source>
</evidence>
<dbReference type="PROSITE" id="PS50075">
    <property type="entry name" value="CARRIER"/>
    <property type="match status" value="1"/>
</dbReference>
<dbReference type="SMART" id="SM00823">
    <property type="entry name" value="PKS_PP"/>
    <property type="match status" value="1"/>
</dbReference>
<keyword evidence="2" id="KW-0596">Phosphopantetheine</keyword>
<dbReference type="EMBL" id="WBMT01000018">
    <property type="protein sequence ID" value="KAB2343705.1"/>
    <property type="molecule type" value="Genomic_DNA"/>
</dbReference>
<evidence type="ECO:0000259" key="5">
    <source>
        <dbReference type="PROSITE" id="PS50075"/>
    </source>
</evidence>
<dbReference type="PANTHER" id="PTHR45527:SF1">
    <property type="entry name" value="FATTY ACID SYNTHASE"/>
    <property type="match status" value="1"/>
</dbReference>
<reference evidence="6 7" key="1">
    <citation type="submission" date="2019-09" db="EMBL/GenBank/DDBJ databases">
        <title>Actinomadura physcomitrii sp. nov., a novel actinomycete isolated from moss [Physcomitrium sphaericum (Ludw) Fuernr].</title>
        <authorList>
            <person name="Zhuang X."/>
            <person name="Liu C."/>
        </authorList>
    </citation>
    <scope>NUCLEOTIDE SEQUENCE [LARGE SCALE GENOMIC DNA]</scope>
    <source>
        <strain evidence="6 7">HMC1</strain>
    </source>
</reference>
<evidence type="ECO:0000256" key="4">
    <source>
        <dbReference type="SAM" id="MobiDB-lite"/>
    </source>
</evidence>
<dbReference type="InterPro" id="IPR020806">
    <property type="entry name" value="PKS_PP-bd"/>
</dbReference>
<organism evidence="6 7">
    <name type="scientific">Actinomadura rudentiformis</name>
    <dbReference type="NCBI Taxonomy" id="359158"/>
    <lineage>
        <taxon>Bacteria</taxon>
        <taxon>Bacillati</taxon>
        <taxon>Actinomycetota</taxon>
        <taxon>Actinomycetes</taxon>
        <taxon>Streptosporangiales</taxon>
        <taxon>Thermomonosporaceae</taxon>
        <taxon>Actinomadura</taxon>
    </lineage>
</organism>
<dbReference type="GO" id="GO:0005829">
    <property type="term" value="C:cytosol"/>
    <property type="evidence" value="ECO:0007669"/>
    <property type="project" value="TreeGrafter"/>
</dbReference>
<dbReference type="GO" id="GO:0031177">
    <property type="term" value="F:phosphopantetheine binding"/>
    <property type="evidence" value="ECO:0007669"/>
    <property type="project" value="InterPro"/>
</dbReference>
<dbReference type="RefSeq" id="WP_151565929.1">
    <property type="nucleotide sequence ID" value="NZ_WBMT01000018.1"/>
</dbReference>
<dbReference type="OrthoDB" id="518159at2"/>
<dbReference type="InterPro" id="IPR009081">
    <property type="entry name" value="PP-bd_ACP"/>
</dbReference>
<dbReference type="InterPro" id="IPR006162">
    <property type="entry name" value="Ppantetheine_attach_site"/>
</dbReference>
<keyword evidence="7" id="KW-1185">Reference proteome</keyword>
<keyword evidence="3" id="KW-0597">Phosphoprotein</keyword>
<name>A0A6H9YRV1_9ACTN</name>
<dbReference type="Pfam" id="PF00550">
    <property type="entry name" value="PP-binding"/>
    <property type="match status" value="1"/>
</dbReference>
<feature type="region of interest" description="Disordered" evidence="4">
    <location>
        <begin position="109"/>
        <end position="130"/>
    </location>
</feature>
<protein>
    <recommendedName>
        <fullName evidence="5">Carrier domain-containing protein</fullName>
    </recommendedName>
</protein>
<feature type="compositionally biased region" description="Acidic residues" evidence="4">
    <location>
        <begin position="119"/>
        <end position="130"/>
    </location>
</feature>
<proteinExistence type="predicted"/>
<dbReference type="GO" id="GO:0043041">
    <property type="term" value="P:amino acid activation for nonribosomal peptide biosynthetic process"/>
    <property type="evidence" value="ECO:0007669"/>
    <property type="project" value="TreeGrafter"/>
</dbReference>
<dbReference type="AlphaFoldDB" id="A0A6H9YRV1"/>
<dbReference type="InterPro" id="IPR036736">
    <property type="entry name" value="ACP-like_sf"/>
</dbReference>
<sequence>MTDIIATAETRLCRIIADVVGLDLVSPRDGFFEVGGDSVLAVQVVARAREAGLVLSVRDLFDHQTPESLAAVIGDLAATPTAAGTGGTGGDSAESPLMTFADDEFGDFEGLGAGRPDGGDEGEGEWEIIT</sequence>
<dbReference type="FunFam" id="1.10.1200.10:FF:000005">
    <property type="entry name" value="Nonribosomal peptide synthetase 1"/>
    <property type="match status" value="1"/>
</dbReference>
<accession>A0A6H9YRV1</accession>
<dbReference type="Gene3D" id="1.10.1200.10">
    <property type="entry name" value="ACP-like"/>
    <property type="match status" value="1"/>
</dbReference>
<feature type="domain" description="Carrier" evidence="5">
    <location>
        <begin position="3"/>
        <end position="77"/>
    </location>
</feature>
<gene>
    <name evidence="6" type="ORF">F8566_33820</name>
</gene>